<sequence>MVQINLLPWRDQKRQQERRAFIRRLSFGGTLSLLTILSINYYVLNLANNQRIRNQMLRQELTVCERKINELKILEKTRVRFLSQISTVHQLLSRRELIVHLFDELTWVVPTGIYLRKVEEKDNVISLFGYAKSNIDVSWALQNMEHNEWIQHPILHVVKQVQDKQQSVRSRFKLTFMLGSKHSIGTQS</sequence>
<evidence type="ECO:0000256" key="1">
    <source>
        <dbReference type="SAM" id="Phobius"/>
    </source>
</evidence>
<feature type="transmembrane region" description="Helical" evidence="1">
    <location>
        <begin position="21"/>
        <end position="44"/>
    </location>
</feature>
<evidence type="ECO:0000313" key="2">
    <source>
        <dbReference type="EMBL" id="USQ13306.1"/>
    </source>
</evidence>
<keyword evidence="3" id="KW-1185">Reference proteome</keyword>
<organism evidence="2 3">
    <name type="scientific">Legionella lytica</name>
    <dbReference type="NCBI Taxonomy" id="96232"/>
    <lineage>
        <taxon>Bacteria</taxon>
        <taxon>Pseudomonadati</taxon>
        <taxon>Pseudomonadota</taxon>
        <taxon>Gammaproteobacteria</taxon>
        <taxon>Legionellales</taxon>
        <taxon>Legionellaceae</taxon>
        <taxon>Legionella</taxon>
    </lineage>
</organism>
<keyword evidence="1" id="KW-0812">Transmembrane</keyword>
<accession>A0ABY4Y729</accession>
<dbReference type="Proteomes" id="UP001057474">
    <property type="component" value="Chromosome"/>
</dbReference>
<keyword evidence="1" id="KW-0472">Membrane</keyword>
<dbReference type="RefSeq" id="WP_252579607.1">
    <property type="nucleotide sequence ID" value="NZ_CP071527.1"/>
</dbReference>
<dbReference type="InterPro" id="IPR007813">
    <property type="entry name" value="PilN"/>
</dbReference>
<dbReference type="PANTHER" id="PTHR40278:SF2">
    <property type="entry name" value="TYPE IV PILUS INNER MEMBRANE COMPONENT PILN"/>
    <property type="match status" value="1"/>
</dbReference>
<name>A0ABY4Y729_9GAMM</name>
<proteinExistence type="predicted"/>
<evidence type="ECO:0000313" key="3">
    <source>
        <dbReference type="Proteomes" id="UP001057474"/>
    </source>
</evidence>
<dbReference type="InterPro" id="IPR052534">
    <property type="entry name" value="Extracell_DNA_Util/SecSys_Comp"/>
</dbReference>
<keyword evidence="1" id="KW-1133">Transmembrane helix</keyword>
<reference evidence="2" key="1">
    <citation type="submission" date="2021-03" db="EMBL/GenBank/DDBJ databases">
        <title>Legionella lytica PCM 2298.</title>
        <authorList>
            <person name="Koper P."/>
        </authorList>
    </citation>
    <scope>NUCLEOTIDE SEQUENCE</scope>
    <source>
        <strain evidence="2">PCM 2298</strain>
    </source>
</reference>
<dbReference type="Pfam" id="PF05137">
    <property type="entry name" value="PilN"/>
    <property type="match status" value="1"/>
</dbReference>
<dbReference type="EMBL" id="CP071527">
    <property type="protein sequence ID" value="USQ13306.1"/>
    <property type="molecule type" value="Genomic_DNA"/>
</dbReference>
<dbReference type="PANTHER" id="PTHR40278">
    <property type="entry name" value="DNA UTILIZATION PROTEIN HOFN"/>
    <property type="match status" value="1"/>
</dbReference>
<protein>
    <submittedName>
        <fullName evidence="2">PilN domain-containing protein</fullName>
    </submittedName>
</protein>
<gene>
    <name evidence="2" type="ORF">J2N86_11505</name>
</gene>